<dbReference type="GO" id="GO:0005886">
    <property type="term" value="C:plasma membrane"/>
    <property type="evidence" value="ECO:0007669"/>
    <property type="project" value="UniProtKB-SubCell"/>
</dbReference>
<dbReference type="InterPro" id="IPR012902">
    <property type="entry name" value="N_methyl_site"/>
</dbReference>
<keyword evidence="2" id="KW-1003">Cell membrane</keyword>
<evidence type="ECO:0000256" key="6">
    <source>
        <dbReference type="ARBA" id="ARBA00022989"/>
    </source>
</evidence>
<dbReference type="AlphaFoldDB" id="A0AB74UBN7"/>
<evidence type="ECO:0000256" key="2">
    <source>
        <dbReference type="ARBA" id="ARBA00022475"/>
    </source>
</evidence>
<keyword evidence="5 8" id="KW-0812">Transmembrane</keyword>
<dbReference type="PANTHER" id="PTHR39583:SF2">
    <property type="entry name" value="TYPE II SECRETION SYSTEM PROTEIN J"/>
    <property type="match status" value="1"/>
</dbReference>
<keyword evidence="4" id="KW-0997">Cell inner membrane</keyword>
<sequence length="202" mass="22309">MRAPAATTPHQRGFTLLEVMIAIALTALVGIGVAALVEQLVSARERFAEPAPLDAEIDVSRLLTRRLEALVQRPIHEEGRRLFNLPLTYRADLARLEWVSLGAVALPVGDFYTRLRRQRLQWDRDSATLTLDSSGLLDAAGEPEWQRVAALDDVTALTLEFFAAGRWLAAPPPSGIAQGVRVQWQRHGRPVTLTVVLPELLP</sequence>
<dbReference type="EMBL" id="CP159578">
    <property type="protein sequence ID" value="XCJ78869.1"/>
    <property type="molecule type" value="Genomic_DNA"/>
</dbReference>
<dbReference type="InterPro" id="IPR045584">
    <property type="entry name" value="Pilin-like"/>
</dbReference>
<dbReference type="RefSeq" id="WP_353979822.1">
    <property type="nucleotide sequence ID" value="NZ_CP159578.1"/>
</dbReference>
<keyword evidence="6 8" id="KW-1133">Transmembrane helix</keyword>
<accession>A0AB74UBN7</accession>
<dbReference type="Pfam" id="PF07963">
    <property type="entry name" value="N_methyl"/>
    <property type="match status" value="1"/>
</dbReference>
<evidence type="ECO:0000313" key="9">
    <source>
        <dbReference type="EMBL" id="XCJ78869.1"/>
    </source>
</evidence>
<evidence type="ECO:0000256" key="4">
    <source>
        <dbReference type="ARBA" id="ARBA00022519"/>
    </source>
</evidence>
<proteinExistence type="predicted"/>
<comment type="subcellular location">
    <subcellularLocation>
        <location evidence="1">Cell inner membrane</location>
        <topology evidence="1">Single-pass membrane protein</topology>
    </subcellularLocation>
</comment>
<keyword evidence="7 8" id="KW-0472">Membrane</keyword>
<protein>
    <submittedName>
        <fullName evidence="9">Prepilin-type N-terminal cleavage/methylation domain-containing protein</fullName>
    </submittedName>
</protein>
<evidence type="ECO:0000256" key="8">
    <source>
        <dbReference type="SAM" id="Phobius"/>
    </source>
</evidence>
<keyword evidence="3" id="KW-0488">Methylation</keyword>
<evidence type="ECO:0000256" key="1">
    <source>
        <dbReference type="ARBA" id="ARBA00004377"/>
    </source>
</evidence>
<dbReference type="PANTHER" id="PTHR39583">
    <property type="entry name" value="TYPE II SECRETION SYSTEM PROTEIN J-RELATED"/>
    <property type="match status" value="1"/>
</dbReference>
<name>A0AB74UBN7_9GAMM</name>
<dbReference type="PROSITE" id="PS00409">
    <property type="entry name" value="PROKAR_NTER_METHYL"/>
    <property type="match status" value="1"/>
</dbReference>
<reference evidence="9" key="1">
    <citation type="submission" date="2024-06" db="EMBL/GenBank/DDBJ databases">
        <title>Complete genome of Salinicola endophyticus HNIBRBA4755.</title>
        <authorList>
            <person name="Shin S.Y."/>
            <person name="Kang H."/>
            <person name="Song J."/>
        </authorList>
    </citation>
    <scope>NUCLEOTIDE SEQUENCE</scope>
    <source>
        <strain evidence="9">HNIBRBA4755</strain>
    </source>
</reference>
<evidence type="ECO:0000256" key="3">
    <source>
        <dbReference type="ARBA" id="ARBA00022481"/>
    </source>
</evidence>
<dbReference type="InterPro" id="IPR051621">
    <property type="entry name" value="T2SS_protein_J"/>
</dbReference>
<dbReference type="SUPFAM" id="SSF54523">
    <property type="entry name" value="Pili subunits"/>
    <property type="match status" value="1"/>
</dbReference>
<dbReference type="NCBIfam" id="TIGR02532">
    <property type="entry name" value="IV_pilin_GFxxxE"/>
    <property type="match status" value="1"/>
</dbReference>
<evidence type="ECO:0000256" key="5">
    <source>
        <dbReference type="ARBA" id="ARBA00022692"/>
    </source>
</evidence>
<organism evidence="9">
    <name type="scientific">Salinicola endophyticus</name>
    <dbReference type="NCBI Taxonomy" id="1949083"/>
    <lineage>
        <taxon>Bacteria</taxon>
        <taxon>Pseudomonadati</taxon>
        <taxon>Pseudomonadota</taxon>
        <taxon>Gammaproteobacteria</taxon>
        <taxon>Oceanospirillales</taxon>
        <taxon>Halomonadaceae</taxon>
        <taxon>Salinicola</taxon>
    </lineage>
</organism>
<feature type="transmembrane region" description="Helical" evidence="8">
    <location>
        <begin position="19"/>
        <end position="37"/>
    </location>
</feature>
<gene>
    <name evidence="9" type="ORF">ABV408_15710</name>
</gene>
<evidence type="ECO:0000256" key="7">
    <source>
        <dbReference type="ARBA" id="ARBA00023136"/>
    </source>
</evidence>
<dbReference type="GO" id="GO:0015628">
    <property type="term" value="P:protein secretion by the type II secretion system"/>
    <property type="evidence" value="ECO:0007669"/>
    <property type="project" value="TreeGrafter"/>
</dbReference>